<sequence length="98" mass="11153">MLMQCIAFSMQCIAFLMQCIAFSMRYRYMAIYRITSHRFTVVRSPSGCSQLAYSFRPNSCGGPNYSCTSPQSSPPYSQSLAFWLAPSISYRRPTTFAK</sequence>
<dbReference type="Proteomes" id="UP000325313">
    <property type="component" value="Unassembled WGS sequence"/>
</dbReference>
<evidence type="ECO:0000313" key="1">
    <source>
        <dbReference type="EMBL" id="KAA1095602.1"/>
    </source>
</evidence>
<gene>
    <name evidence="1" type="ORF">PGTUg99_008148</name>
</gene>
<evidence type="ECO:0000313" key="2">
    <source>
        <dbReference type="Proteomes" id="UP000325313"/>
    </source>
</evidence>
<accession>A0A5B0P442</accession>
<proteinExistence type="predicted"/>
<name>A0A5B0P442_PUCGR</name>
<reference evidence="1 2" key="1">
    <citation type="submission" date="2019-05" db="EMBL/GenBank/DDBJ databases">
        <title>Emergence of the Ug99 lineage of the wheat stem rust pathogen through somatic hybridization.</title>
        <authorList>
            <person name="Li F."/>
            <person name="Upadhyaya N.M."/>
            <person name="Sperschneider J."/>
            <person name="Matny O."/>
            <person name="Nguyen-Phuc H."/>
            <person name="Mago R."/>
            <person name="Raley C."/>
            <person name="Miller M.E."/>
            <person name="Silverstein K.A.T."/>
            <person name="Henningsen E."/>
            <person name="Hirsch C.D."/>
            <person name="Visser B."/>
            <person name="Pretorius Z.A."/>
            <person name="Steffenson B.J."/>
            <person name="Schwessinger B."/>
            <person name="Dodds P.N."/>
            <person name="Figueroa M."/>
        </authorList>
    </citation>
    <scope>NUCLEOTIDE SEQUENCE [LARGE SCALE GENOMIC DNA]</scope>
    <source>
        <strain evidence="1 2">Ug99</strain>
    </source>
</reference>
<organism evidence="1 2">
    <name type="scientific">Puccinia graminis f. sp. tritici</name>
    <dbReference type="NCBI Taxonomy" id="56615"/>
    <lineage>
        <taxon>Eukaryota</taxon>
        <taxon>Fungi</taxon>
        <taxon>Dikarya</taxon>
        <taxon>Basidiomycota</taxon>
        <taxon>Pucciniomycotina</taxon>
        <taxon>Pucciniomycetes</taxon>
        <taxon>Pucciniales</taxon>
        <taxon>Pucciniaceae</taxon>
        <taxon>Puccinia</taxon>
    </lineage>
</organism>
<dbReference type="EMBL" id="VDEP01000371">
    <property type="protein sequence ID" value="KAA1095602.1"/>
    <property type="molecule type" value="Genomic_DNA"/>
</dbReference>
<protein>
    <submittedName>
        <fullName evidence="1">Uncharacterized protein</fullName>
    </submittedName>
</protein>
<dbReference type="AlphaFoldDB" id="A0A5B0P442"/>
<comment type="caution">
    <text evidence="1">The sequence shown here is derived from an EMBL/GenBank/DDBJ whole genome shotgun (WGS) entry which is preliminary data.</text>
</comment>